<dbReference type="AlphaFoldDB" id="A0A931B6Z1"/>
<dbReference type="SUPFAM" id="SSF47413">
    <property type="entry name" value="lambda repressor-like DNA-binding domains"/>
    <property type="match status" value="1"/>
</dbReference>
<dbReference type="PROSITE" id="PS50943">
    <property type="entry name" value="HTH_CROC1"/>
    <property type="match status" value="1"/>
</dbReference>
<dbReference type="InterPro" id="IPR001387">
    <property type="entry name" value="Cro/C1-type_HTH"/>
</dbReference>
<dbReference type="Gene3D" id="1.10.260.40">
    <property type="entry name" value="lambda repressor-like DNA-binding domains"/>
    <property type="match status" value="1"/>
</dbReference>
<protein>
    <submittedName>
        <fullName evidence="2">Helix-turn-helix domain-containing protein</fullName>
    </submittedName>
</protein>
<dbReference type="SMART" id="SM00530">
    <property type="entry name" value="HTH_XRE"/>
    <property type="match status" value="1"/>
</dbReference>
<evidence type="ECO:0000259" key="1">
    <source>
        <dbReference type="PROSITE" id="PS50943"/>
    </source>
</evidence>
<evidence type="ECO:0000313" key="2">
    <source>
        <dbReference type="EMBL" id="MBF9071291.1"/>
    </source>
</evidence>
<proteinExistence type="predicted"/>
<dbReference type="RefSeq" id="WP_196196449.1">
    <property type="nucleotide sequence ID" value="NZ_JADPRT010000011.1"/>
</dbReference>
<dbReference type="GO" id="GO:0003677">
    <property type="term" value="F:DNA binding"/>
    <property type="evidence" value="ECO:0007669"/>
    <property type="project" value="InterPro"/>
</dbReference>
<dbReference type="InterPro" id="IPR043917">
    <property type="entry name" value="DUF5753"/>
</dbReference>
<feature type="domain" description="HTH cro/C1-type" evidence="1">
    <location>
        <begin position="19"/>
        <end position="72"/>
    </location>
</feature>
<organism evidence="2 3">
    <name type="scientific">Streptacidiphilus fuscans</name>
    <dbReference type="NCBI Taxonomy" id="2789292"/>
    <lineage>
        <taxon>Bacteria</taxon>
        <taxon>Bacillati</taxon>
        <taxon>Actinomycetota</taxon>
        <taxon>Actinomycetes</taxon>
        <taxon>Kitasatosporales</taxon>
        <taxon>Streptomycetaceae</taxon>
        <taxon>Streptacidiphilus</taxon>
    </lineage>
</organism>
<comment type="caution">
    <text evidence="2">The sequence shown here is derived from an EMBL/GenBank/DDBJ whole genome shotgun (WGS) entry which is preliminary data.</text>
</comment>
<dbReference type="EMBL" id="JADPRT010000011">
    <property type="protein sequence ID" value="MBF9071291.1"/>
    <property type="molecule type" value="Genomic_DNA"/>
</dbReference>
<dbReference type="Pfam" id="PF13560">
    <property type="entry name" value="HTH_31"/>
    <property type="match status" value="1"/>
</dbReference>
<name>A0A931B6Z1_9ACTN</name>
<dbReference type="Proteomes" id="UP000657385">
    <property type="component" value="Unassembled WGS sequence"/>
</dbReference>
<gene>
    <name evidence="2" type="ORF">I2501_25050</name>
</gene>
<sequence length="283" mass="31476">MTLDPSKAGEQRRDLAAALRDLRRASGLSGERLAVRCGMSQSKVSRLENGRTLPTVVDVQQILNALGVDDELGRELLALARVANAEYEDVRSSVRRGLDVRQRELASLEAGAQHIRYFLPAMITGLLQTPDYMRTAMSPPIDPVDGDVNAAVALKLQRQAVLLNGSKRFDFLLTESAVRWRLCDPLVMAMQLDRLLSVSLLPNVSLAVLPLSAQVADAPFHTFTVYGTKLVTVELFTGRLALRDPKDVDHYRELFDFFAGAAAQEDDARTLLRAWSEDFRRDR</sequence>
<evidence type="ECO:0000313" key="3">
    <source>
        <dbReference type="Proteomes" id="UP000657385"/>
    </source>
</evidence>
<keyword evidence="3" id="KW-1185">Reference proteome</keyword>
<dbReference type="Pfam" id="PF19054">
    <property type="entry name" value="DUF5753"/>
    <property type="match status" value="1"/>
</dbReference>
<accession>A0A931B6Z1</accession>
<reference evidence="2" key="1">
    <citation type="submission" date="2020-11" db="EMBL/GenBank/DDBJ databases">
        <title>Isolation and identification of active actinomycetes.</title>
        <authorList>
            <person name="Yu B."/>
        </authorList>
    </citation>
    <scope>NUCLEOTIDE SEQUENCE</scope>
    <source>
        <strain evidence="2">NEAU-YB345</strain>
    </source>
</reference>
<dbReference type="CDD" id="cd00093">
    <property type="entry name" value="HTH_XRE"/>
    <property type="match status" value="1"/>
</dbReference>
<dbReference type="InterPro" id="IPR010982">
    <property type="entry name" value="Lambda_DNA-bd_dom_sf"/>
</dbReference>